<feature type="compositionally biased region" description="Low complexity" evidence="1">
    <location>
        <begin position="50"/>
        <end position="65"/>
    </location>
</feature>
<name>J0LC06_AURST</name>
<gene>
    <name evidence="2" type="ORF">AURDEDRAFT_131398</name>
</gene>
<feature type="compositionally biased region" description="Basic and acidic residues" evidence="1">
    <location>
        <begin position="100"/>
        <end position="115"/>
    </location>
</feature>
<feature type="compositionally biased region" description="Basic and acidic residues" evidence="1">
    <location>
        <begin position="126"/>
        <end position="135"/>
    </location>
</feature>
<sequence length="270" mass="29481">MLNTRSFAQQEVDRAPYRYSSPTRDRSHKPPATSPPLPEPKHTGAKHPSRPASSTRLSASLSLSENDSESDSACVMSSRAPSTCRGRSRTPRARAAPNHSVHDDGVREQSHKREQAQTAPQDESGAADKRRRESLRGPFAAAGINSKGPPNVAYPDQAGLTTGDDRAPQHSTNSIPHQDPGGHELIRKPAGQVAVAPKGGYLLIEELGWDVQEYRALQVGVNEIQMLAAEHLDITKTYSRQPRNKIQIICDMVSFRESGRDIEADDAIDV</sequence>
<evidence type="ECO:0000313" key="2">
    <source>
        <dbReference type="EMBL" id="EJD33990.1"/>
    </source>
</evidence>
<dbReference type="Proteomes" id="UP000006514">
    <property type="component" value="Unassembled WGS sequence"/>
</dbReference>
<keyword evidence="3" id="KW-1185">Reference proteome</keyword>
<protein>
    <submittedName>
        <fullName evidence="2">Uncharacterized protein</fullName>
    </submittedName>
</protein>
<evidence type="ECO:0000313" key="3">
    <source>
        <dbReference type="Proteomes" id="UP000006514"/>
    </source>
</evidence>
<dbReference type="EMBL" id="JH688028">
    <property type="protein sequence ID" value="EJD33990.1"/>
    <property type="molecule type" value="Genomic_DNA"/>
</dbReference>
<feature type="region of interest" description="Disordered" evidence="1">
    <location>
        <begin position="1"/>
        <end position="183"/>
    </location>
</feature>
<accession>J0LC06</accession>
<dbReference type="InParanoid" id="J0LC06"/>
<dbReference type="KEGG" id="adl:AURDEDRAFT_131398"/>
<proteinExistence type="predicted"/>
<dbReference type="OrthoDB" id="2686745at2759"/>
<dbReference type="AlphaFoldDB" id="J0LC06"/>
<organism evidence="2 3">
    <name type="scientific">Auricularia subglabra (strain TFB-10046 / SS5)</name>
    <name type="common">White-rot fungus</name>
    <name type="synonym">Auricularia delicata (strain TFB10046)</name>
    <dbReference type="NCBI Taxonomy" id="717982"/>
    <lineage>
        <taxon>Eukaryota</taxon>
        <taxon>Fungi</taxon>
        <taxon>Dikarya</taxon>
        <taxon>Basidiomycota</taxon>
        <taxon>Agaricomycotina</taxon>
        <taxon>Agaricomycetes</taxon>
        <taxon>Auriculariales</taxon>
        <taxon>Auriculariaceae</taxon>
        <taxon>Auricularia</taxon>
    </lineage>
</organism>
<reference evidence="3" key="1">
    <citation type="journal article" date="2012" name="Science">
        <title>The Paleozoic origin of enzymatic lignin decomposition reconstructed from 31 fungal genomes.</title>
        <authorList>
            <person name="Floudas D."/>
            <person name="Binder M."/>
            <person name="Riley R."/>
            <person name="Barry K."/>
            <person name="Blanchette R.A."/>
            <person name="Henrissat B."/>
            <person name="Martinez A.T."/>
            <person name="Otillar R."/>
            <person name="Spatafora J.W."/>
            <person name="Yadav J.S."/>
            <person name="Aerts A."/>
            <person name="Benoit I."/>
            <person name="Boyd A."/>
            <person name="Carlson A."/>
            <person name="Copeland A."/>
            <person name="Coutinho P.M."/>
            <person name="de Vries R.P."/>
            <person name="Ferreira P."/>
            <person name="Findley K."/>
            <person name="Foster B."/>
            <person name="Gaskell J."/>
            <person name="Glotzer D."/>
            <person name="Gorecki P."/>
            <person name="Heitman J."/>
            <person name="Hesse C."/>
            <person name="Hori C."/>
            <person name="Igarashi K."/>
            <person name="Jurgens J.A."/>
            <person name="Kallen N."/>
            <person name="Kersten P."/>
            <person name="Kohler A."/>
            <person name="Kuees U."/>
            <person name="Kumar T.K.A."/>
            <person name="Kuo A."/>
            <person name="LaButti K."/>
            <person name="Larrondo L.F."/>
            <person name="Lindquist E."/>
            <person name="Ling A."/>
            <person name="Lombard V."/>
            <person name="Lucas S."/>
            <person name="Lundell T."/>
            <person name="Martin R."/>
            <person name="McLaughlin D.J."/>
            <person name="Morgenstern I."/>
            <person name="Morin E."/>
            <person name="Murat C."/>
            <person name="Nagy L.G."/>
            <person name="Nolan M."/>
            <person name="Ohm R.A."/>
            <person name="Patyshakuliyeva A."/>
            <person name="Rokas A."/>
            <person name="Ruiz-Duenas F.J."/>
            <person name="Sabat G."/>
            <person name="Salamov A."/>
            <person name="Samejima M."/>
            <person name="Schmutz J."/>
            <person name="Slot J.C."/>
            <person name="St John F."/>
            <person name="Stenlid J."/>
            <person name="Sun H."/>
            <person name="Sun S."/>
            <person name="Syed K."/>
            <person name="Tsang A."/>
            <person name="Wiebenga A."/>
            <person name="Young D."/>
            <person name="Pisabarro A."/>
            <person name="Eastwood D.C."/>
            <person name="Martin F."/>
            <person name="Cullen D."/>
            <person name="Grigoriev I.V."/>
            <person name="Hibbett D.S."/>
        </authorList>
    </citation>
    <scope>NUCLEOTIDE SEQUENCE [LARGE SCALE GENOMIC DNA]</scope>
    <source>
        <strain evidence="3">TFB10046</strain>
    </source>
</reference>
<evidence type="ECO:0000256" key="1">
    <source>
        <dbReference type="SAM" id="MobiDB-lite"/>
    </source>
</evidence>